<comment type="subcellular location">
    <subcellularLocation>
        <location evidence="1">Membrane</location>
        <topology evidence="1">Multi-pass membrane protein</topology>
    </subcellularLocation>
</comment>
<dbReference type="GO" id="GO:0016020">
    <property type="term" value="C:membrane"/>
    <property type="evidence" value="ECO:0007669"/>
    <property type="project" value="UniProtKB-SubCell"/>
</dbReference>
<reference evidence="8" key="2">
    <citation type="submission" date="2018-07" db="EMBL/GenBank/DDBJ databases">
        <authorList>
            <person name="Quirk P.G."/>
            <person name="Krulwich T.A."/>
        </authorList>
    </citation>
    <scope>NUCLEOTIDE SEQUENCE</scope>
</reference>
<dbReference type="InterPro" id="IPR036259">
    <property type="entry name" value="MFS_trans_sf"/>
</dbReference>
<keyword evidence="3 6" id="KW-1133">Transmembrane helix</keyword>
<organism evidence="7">
    <name type="scientific">Culicoides sonorensis</name>
    <name type="common">Biting midge</name>
    <dbReference type="NCBI Taxonomy" id="179676"/>
    <lineage>
        <taxon>Eukaryota</taxon>
        <taxon>Metazoa</taxon>
        <taxon>Ecdysozoa</taxon>
        <taxon>Arthropoda</taxon>
        <taxon>Hexapoda</taxon>
        <taxon>Insecta</taxon>
        <taxon>Pterygota</taxon>
        <taxon>Neoptera</taxon>
        <taxon>Endopterygota</taxon>
        <taxon>Diptera</taxon>
        <taxon>Nematocera</taxon>
        <taxon>Chironomoidea</taxon>
        <taxon>Ceratopogonidae</taxon>
        <taxon>Ceratopogoninae</taxon>
        <taxon>Culicoides</taxon>
        <taxon>Monoculicoides</taxon>
    </lineage>
</organism>
<evidence type="ECO:0000256" key="5">
    <source>
        <dbReference type="SAM" id="MobiDB-lite"/>
    </source>
</evidence>
<dbReference type="Pfam" id="PF07690">
    <property type="entry name" value="MFS_1"/>
    <property type="match status" value="1"/>
</dbReference>
<evidence type="ECO:0000313" key="7">
    <source>
        <dbReference type="EMBL" id="SSX11901.1"/>
    </source>
</evidence>
<evidence type="ECO:0000256" key="4">
    <source>
        <dbReference type="ARBA" id="ARBA00023136"/>
    </source>
</evidence>
<dbReference type="VEuPathDB" id="VectorBase:CSON003653"/>
<dbReference type="EMBL" id="UFQT01001699">
    <property type="protein sequence ID" value="SSX31463.1"/>
    <property type="molecule type" value="Genomic_DNA"/>
</dbReference>
<accession>A0A336L3L6</accession>
<evidence type="ECO:0000256" key="2">
    <source>
        <dbReference type="ARBA" id="ARBA00022692"/>
    </source>
</evidence>
<dbReference type="GO" id="GO:0022857">
    <property type="term" value="F:transmembrane transporter activity"/>
    <property type="evidence" value="ECO:0007669"/>
    <property type="project" value="InterPro"/>
</dbReference>
<feature type="transmembrane region" description="Helical" evidence="6">
    <location>
        <begin position="191"/>
        <end position="210"/>
    </location>
</feature>
<feature type="transmembrane region" description="Helical" evidence="6">
    <location>
        <begin position="281"/>
        <end position="307"/>
    </location>
</feature>
<evidence type="ECO:0000256" key="1">
    <source>
        <dbReference type="ARBA" id="ARBA00004141"/>
    </source>
</evidence>
<evidence type="ECO:0000256" key="3">
    <source>
        <dbReference type="ARBA" id="ARBA00022989"/>
    </source>
</evidence>
<feature type="transmembrane region" description="Helical" evidence="6">
    <location>
        <begin position="89"/>
        <end position="112"/>
    </location>
</feature>
<dbReference type="EMBL" id="UFQS01001699">
    <property type="protein sequence ID" value="SSX11901.1"/>
    <property type="molecule type" value="Genomic_DNA"/>
</dbReference>
<feature type="transmembrane region" description="Helical" evidence="6">
    <location>
        <begin position="124"/>
        <end position="147"/>
    </location>
</feature>
<feature type="transmembrane region" description="Helical" evidence="6">
    <location>
        <begin position="460"/>
        <end position="482"/>
    </location>
</feature>
<dbReference type="InterPro" id="IPR011701">
    <property type="entry name" value="MFS"/>
</dbReference>
<keyword evidence="4 6" id="KW-0472">Membrane</keyword>
<name>A0A336L3L6_CULSO</name>
<dbReference type="Gene3D" id="1.20.1250.20">
    <property type="entry name" value="MFS general substrate transporter like domains"/>
    <property type="match status" value="1"/>
</dbReference>
<feature type="region of interest" description="Disordered" evidence="5">
    <location>
        <begin position="1"/>
        <end position="21"/>
    </location>
</feature>
<feature type="transmembrane region" description="Helical" evidence="6">
    <location>
        <begin position="222"/>
        <end position="242"/>
    </location>
</feature>
<keyword evidence="2 6" id="KW-0812">Transmembrane</keyword>
<protein>
    <submittedName>
        <fullName evidence="7">CSON003653 protein</fullName>
    </submittedName>
</protein>
<feature type="transmembrane region" description="Helical" evidence="6">
    <location>
        <begin position="34"/>
        <end position="53"/>
    </location>
</feature>
<feature type="transmembrane region" description="Helical" evidence="6">
    <location>
        <begin position="319"/>
        <end position="339"/>
    </location>
</feature>
<dbReference type="PANTHER" id="PTHR23507">
    <property type="entry name" value="ZGC:174356"/>
    <property type="match status" value="1"/>
</dbReference>
<dbReference type="PANTHER" id="PTHR23507:SF39">
    <property type="entry name" value="GH23453P-RELATED"/>
    <property type="match status" value="1"/>
</dbReference>
<feature type="transmembrane region" description="Helical" evidence="6">
    <location>
        <begin position="153"/>
        <end position="179"/>
    </location>
</feature>
<evidence type="ECO:0000256" key="6">
    <source>
        <dbReference type="SAM" id="Phobius"/>
    </source>
</evidence>
<reference evidence="7" key="1">
    <citation type="submission" date="2018-04" db="EMBL/GenBank/DDBJ databases">
        <authorList>
            <person name="Go L.Y."/>
            <person name="Mitchell J.A."/>
        </authorList>
    </citation>
    <scope>NUCLEOTIDE SEQUENCE</scope>
    <source>
        <tissue evidence="7">Whole organism</tissue>
    </source>
</reference>
<evidence type="ECO:0000313" key="8">
    <source>
        <dbReference type="EMBL" id="SSX31463.1"/>
    </source>
</evidence>
<dbReference type="AlphaFoldDB" id="A0A336L3L6"/>
<sequence>MENNQEIQPVSDVPSIQSNSGSNRLRRNNFTLEPSLFLIVFGWTAVFTNQLVYQTCVDVYHYNETTCKCLGTKNSSNITKEIETEVQPYVANIIMAKQLIEILIGTIMCLRLGPWSDLHGRKPILIVVYLGTLLQFGVITSILVFSSKIQIDPWWYVISAFPMAISGGNTALTTVVFSYISDITEKENRALRNGITQGVILISVLLGSISSGYLNDLESPTFVFALATFCVFLGLIHIILFLTETISDQSRVERCNDLFMPKLYKDMIHTAVKKRPNLDRVIVWLILAAVGLASFCTEGSMTLFYLFVREKFEWTIENYTAYLSVNMTFSAIGSIIALVGLKKLFKVNDTILTIFGYLSTMGQSLIAAMASKTWHMYVSVFVGGIKNISYVTCRSILTNIGPEADIGESLSYIISVLNKIFHFKGKINALISAFESLFQLMGSPAFTQLYKATLKTYPGAFNLLSVLIFFIDALLLVIVYAIQAITISAPPYTAINESI</sequence>
<gene>
    <name evidence="7" type="primary">CSON003653</name>
</gene>
<dbReference type="SUPFAM" id="SSF103473">
    <property type="entry name" value="MFS general substrate transporter"/>
    <property type="match status" value="1"/>
</dbReference>
<proteinExistence type="predicted"/>